<gene>
    <name evidence="2" type="primary">sigO</name>
    <name evidence="2" type="ORF">CAGA_23790</name>
</gene>
<organism evidence="2 3">
    <name type="scientific">Caproiciproducens galactitolivorans</name>
    <dbReference type="NCBI Taxonomy" id="642589"/>
    <lineage>
        <taxon>Bacteria</taxon>
        <taxon>Bacillati</taxon>
        <taxon>Bacillota</taxon>
        <taxon>Clostridia</taxon>
        <taxon>Eubacteriales</taxon>
        <taxon>Acutalibacteraceae</taxon>
        <taxon>Caproiciproducens</taxon>
    </lineage>
</organism>
<evidence type="ECO:0000313" key="2">
    <source>
        <dbReference type="EMBL" id="TGJ75499.1"/>
    </source>
</evidence>
<comment type="caution">
    <text evidence="2">The sequence shown here is derived from an EMBL/GenBank/DDBJ whole genome shotgun (WGS) entry which is preliminary data.</text>
</comment>
<dbReference type="Proteomes" id="UP000297714">
    <property type="component" value="Unassembled WGS sequence"/>
</dbReference>
<dbReference type="OrthoDB" id="3242975at2"/>
<name>A0A4Z0XVP8_9FIRM</name>
<feature type="domain" description="RNA polymerase sigma-70 region 4" evidence="1">
    <location>
        <begin position="90"/>
        <end position="131"/>
    </location>
</feature>
<sequence length="144" mass="16586">MTSKEFLQQYQDANRQINAKLDQIHRLRELATKTTQSLIPDRVQSSAAQDKVSVIVGKIVDMEHEVDLEIDHLQEIKHKIEVVIQSVTDAKQRAVLTRRYINGQTWEQIAVDLNISYQWVCELHGRALQKISEQLIEVDTPSVV</sequence>
<dbReference type="AlphaFoldDB" id="A0A4Z0XVP8"/>
<dbReference type="SUPFAM" id="SSF88659">
    <property type="entry name" value="Sigma3 and sigma4 domains of RNA polymerase sigma factors"/>
    <property type="match status" value="1"/>
</dbReference>
<dbReference type="GO" id="GO:0003700">
    <property type="term" value="F:DNA-binding transcription factor activity"/>
    <property type="evidence" value="ECO:0007669"/>
    <property type="project" value="InterPro"/>
</dbReference>
<accession>A0A4Z0XVP8</accession>
<dbReference type="Gene3D" id="1.20.140.160">
    <property type="match status" value="1"/>
</dbReference>
<proteinExistence type="predicted"/>
<reference evidence="2 3" key="1">
    <citation type="submission" date="2019-04" db="EMBL/GenBank/DDBJ databases">
        <authorList>
            <person name="Poehlein A."/>
            <person name="Bengelsdorf F.R."/>
            <person name="Duerre P."/>
            <person name="Daniel R."/>
        </authorList>
    </citation>
    <scope>NUCLEOTIDE SEQUENCE [LARGE SCALE GENOMIC DNA]</scope>
    <source>
        <strain evidence="2 3">BS-1</strain>
    </source>
</reference>
<dbReference type="EMBL" id="SRMQ01000016">
    <property type="protein sequence ID" value="TGJ75499.1"/>
    <property type="molecule type" value="Genomic_DNA"/>
</dbReference>
<dbReference type="GO" id="GO:0006352">
    <property type="term" value="P:DNA-templated transcription initiation"/>
    <property type="evidence" value="ECO:0007669"/>
    <property type="project" value="InterPro"/>
</dbReference>
<evidence type="ECO:0000259" key="1">
    <source>
        <dbReference type="Pfam" id="PF04545"/>
    </source>
</evidence>
<protein>
    <submittedName>
        <fullName evidence="2">RNA polymerase sigma factor SigO</fullName>
    </submittedName>
</protein>
<evidence type="ECO:0000313" key="3">
    <source>
        <dbReference type="Proteomes" id="UP000297714"/>
    </source>
</evidence>
<dbReference type="InterPro" id="IPR007630">
    <property type="entry name" value="RNA_pol_sigma70_r4"/>
</dbReference>
<keyword evidence="3" id="KW-1185">Reference proteome</keyword>
<dbReference type="RefSeq" id="WP_135661048.1">
    <property type="nucleotide sequence ID" value="NZ_JAJUFJ010000022.1"/>
</dbReference>
<dbReference type="Pfam" id="PF04545">
    <property type="entry name" value="Sigma70_r4"/>
    <property type="match status" value="1"/>
</dbReference>
<dbReference type="InterPro" id="IPR013324">
    <property type="entry name" value="RNA_pol_sigma_r3/r4-like"/>
</dbReference>